<dbReference type="Gene3D" id="3.40.50.300">
    <property type="entry name" value="P-loop containing nucleotide triphosphate hydrolases"/>
    <property type="match status" value="1"/>
</dbReference>
<evidence type="ECO:0000313" key="4">
    <source>
        <dbReference type="EMBL" id="KAG7297428.1"/>
    </source>
</evidence>
<keyword evidence="5" id="KW-1185">Reference proteome</keyword>
<organism evidence="4 5">
    <name type="scientific">Plutella xylostella</name>
    <name type="common">Diamondback moth</name>
    <name type="synonym">Plutella maculipennis</name>
    <dbReference type="NCBI Taxonomy" id="51655"/>
    <lineage>
        <taxon>Eukaryota</taxon>
        <taxon>Metazoa</taxon>
        <taxon>Ecdysozoa</taxon>
        <taxon>Arthropoda</taxon>
        <taxon>Hexapoda</taxon>
        <taxon>Insecta</taxon>
        <taxon>Pterygota</taxon>
        <taxon>Neoptera</taxon>
        <taxon>Endopterygota</taxon>
        <taxon>Lepidoptera</taxon>
        <taxon>Glossata</taxon>
        <taxon>Ditrysia</taxon>
        <taxon>Yponomeutoidea</taxon>
        <taxon>Plutellidae</taxon>
        <taxon>Plutella</taxon>
    </lineage>
</organism>
<dbReference type="PANTHER" id="PTHR11783">
    <property type="entry name" value="SULFOTRANSFERASE SULT"/>
    <property type="match status" value="1"/>
</dbReference>
<evidence type="ECO:0000313" key="5">
    <source>
        <dbReference type="Proteomes" id="UP000823941"/>
    </source>
</evidence>
<dbReference type="SUPFAM" id="SSF52540">
    <property type="entry name" value="P-loop containing nucleoside triphosphate hydrolases"/>
    <property type="match status" value="1"/>
</dbReference>
<dbReference type="InterPro" id="IPR000863">
    <property type="entry name" value="Sulfotransferase_dom"/>
</dbReference>
<sequence length="331" mass="38591">MKAKPNLTFSKLDPETGGMLDKMFEKKDCFLEINPGKVILPADYMSIGQDILDMEVFDSDVWMCSYPRTGSTWAQEMVWLIGHDLDYEGAKSLQQIRCPLVELSCIMVDGHAEWHDESVKGSSVELVRRRLPRPRYIRSHLPWDLLPTHIENDTGSARAKVIYTARNPKDMVVSYYHYCTLVHGLKGSFEDFCDLFMRDRAPFGPVWNHILGFWNRRHDPNLLFIKFEEMKRDLPSVVRRTATFLNKTLSDDDVAKLCDHLSFNNMKTNKAVNLETILERSYGKTYLESTQLRFIRKGEIGDWKNYMSEDLSRRFDQWADHHFKGTGLSFE</sequence>
<dbReference type="Proteomes" id="UP000823941">
    <property type="component" value="Chromosome 26"/>
</dbReference>
<dbReference type="Pfam" id="PF00685">
    <property type="entry name" value="Sulfotransfer_1"/>
    <property type="match status" value="1"/>
</dbReference>
<proteinExistence type="inferred from homology"/>
<name>A0ABQ7Q0I9_PLUXY</name>
<dbReference type="EMBL" id="JAHIBW010000026">
    <property type="protein sequence ID" value="KAG7297428.1"/>
    <property type="molecule type" value="Genomic_DNA"/>
</dbReference>
<evidence type="ECO:0000259" key="3">
    <source>
        <dbReference type="Pfam" id="PF00685"/>
    </source>
</evidence>
<protein>
    <recommendedName>
        <fullName evidence="3">Sulfotransferase domain-containing protein</fullName>
    </recommendedName>
</protein>
<gene>
    <name evidence="4" type="ORF">JYU34_019415</name>
</gene>
<evidence type="ECO:0000256" key="2">
    <source>
        <dbReference type="ARBA" id="ARBA00022679"/>
    </source>
</evidence>
<evidence type="ECO:0000256" key="1">
    <source>
        <dbReference type="ARBA" id="ARBA00005771"/>
    </source>
</evidence>
<dbReference type="InterPro" id="IPR027417">
    <property type="entry name" value="P-loop_NTPase"/>
</dbReference>
<comment type="similarity">
    <text evidence="1">Belongs to the sulfotransferase 1 family.</text>
</comment>
<feature type="domain" description="Sulfotransferase" evidence="3">
    <location>
        <begin position="58"/>
        <end position="327"/>
    </location>
</feature>
<comment type="caution">
    <text evidence="4">The sequence shown here is derived from an EMBL/GenBank/DDBJ whole genome shotgun (WGS) entry which is preliminary data.</text>
</comment>
<reference evidence="4 5" key="1">
    <citation type="submission" date="2021-06" db="EMBL/GenBank/DDBJ databases">
        <title>A haploid diamondback moth (Plutella xylostella L.) genome assembly resolves 31 chromosomes and identifies a diamide resistance mutation.</title>
        <authorList>
            <person name="Ward C.M."/>
            <person name="Perry K.D."/>
            <person name="Baker G."/>
            <person name="Powis K."/>
            <person name="Heckel D.G."/>
            <person name="Baxter S.W."/>
        </authorList>
    </citation>
    <scope>NUCLEOTIDE SEQUENCE [LARGE SCALE GENOMIC DNA]</scope>
    <source>
        <strain evidence="4 5">LV</strain>
        <tissue evidence="4">Single pupa</tissue>
    </source>
</reference>
<keyword evidence="2" id="KW-0808">Transferase</keyword>
<accession>A0ABQ7Q0I9</accession>